<sequence>MSMPSKDEILRSSPKYSHLELENLRNQDMAKLSFACRPSTEVAVAAVEVVAAVAAVEGVAAVAVVAEVAAVIEQ</sequence>
<accession>A0A9D4N5G1</accession>
<reference evidence="1" key="1">
    <citation type="journal article" date="2019" name="bioRxiv">
        <title>The Genome of the Zebra Mussel, Dreissena polymorpha: A Resource for Invasive Species Research.</title>
        <authorList>
            <person name="McCartney M.A."/>
            <person name="Auch B."/>
            <person name="Kono T."/>
            <person name="Mallez S."/>
            <person name="Zhang Y."/>
            <person name="Obille A."/>
            <person name="Becker A."/>
            <person name="Abrahante J.E."/>
            <person name="Garbe J."/>
            <person name="Badalamenti J.P."/>
            <person name="Herman A."/>
            <person name="Mangelson H."/>
            <person name="Liachko I."/>
            <person name="Sullivan S."/>
            <person name="Sone E.D."/>
            <person name="Koren S."/>
            <person name="Silverstein K.A.T."/>
            <person name="Beckman K.B."/>
            <person name="Gohl D.M."/>
        </authorList>
    </citation>
    <scope>NUCLEOTIDE SEQUENCE</scope>
    <source>
        <strain evidence="1">Duluth1</strain>
        <tissue evidence="1">Whole animal</tissue>
    </source>
</reference>
<dbReference type="AlphaFoldDB" id="A0A9D4N5G1"/>
<keyword evidence="2" id="KW-1185">Reference proteome</keyword>
<dbReference type="Proteomes" id="UP000828390">
    <property type="component" value="Unassembled WGS sequence"/>
</dbReference>
<proteinExistence type="predicted"/>
<protein>
    <submittedName>
        <fullName evidence="1">Uncharacterized protein</fullName>
    </submittedName>
</protein>
<gene>
    <name evidence="1" type="ORF">DPMN_012399</name>
</gene>
<comment type="caution">
    <text evidence="1">The sequence shown here is derived from an EMBL/GenBank/DDBJ whole genome shotgun (WGS) entry which is preliminary data.</text>
</comment>
<organism evidence="1 2">
    <name type="scientific">Dreissena polymorpha</name>
    <name type="common">Zebra mussel</name>
    <name type="synonym">Mytilus polymorpha</name>
    <dbReference type="NCBI Taxonomy" id="45954"/>
    <lineage>
        <taxon>Eukaryota</taxon>
        <taxon>Metazoa</taxon>
        <taxon>Spiralia</taxon>
        <taxon>Lophotrochozoa</taxon>
        <taxon>Mollusca</taxon>
        <taxon>Bivalvia</taxon>
        <taxon>Autobranchia</taxon>
        <taxon>Heteroconchia</taxon>
        <taxon>Euheterodonta</taxon>
        <taxon>Imparidentia</taxon>
        <taxon>Neoheterodontei</taxon>
        <taxon>Myida</taxon>
        <taxon>Dreissenoidea</taxon>
        <taxon>Dreissenidae</taxon>
        <taxon>Dreissena</taxon>
    </lineage>
</organism>
<name>A0A9D4N5G1_DREPO</name>
<evidence type="ECO:0000313" key="1">
    <source>
        <dbReference type="EMBL" id="KAH3888366.1"/>
    </source>
</evidence>
<evidence type="ECO:0000313" key="2">
    <source>
        <dbReference type="Proteomes" id="UP000828390"/>
    </source>
</evidence>
<reference evidence="1" key="2">
    <citation type="submission" date="2020-11" db="EMBL/GenBank/DDBJ databases">
        <authorList>
            <person name="McCartney M.A."/>
            <person name="Auch B."/>
            <person name="Kono T."/>
            <person name="Mallez S."/>
            <person name="Becker A."/>
            <person name="Gohl D.M."/>
            <person name="Silverstein K.A.T."/>
            <person name="Koren S."/>
            <person name="Bechman K.B."/>
            <person name="Herman A."/>
            <person name="Abrahante J.E."/>
            <person name="Garbe J."/>
        </authorList>
    </citation>
    <scope>NUCLEOTIDE SEQUENCE</scope>
    <source>
        <strain evidence="1">Duluth1</strain>
        <tissue evidence="1">Whole animal</tissue>
    </source>
</reference>
<dbReference type="EMBL" id="JAIWYP010000001">
    <property type="protein sequence ID" value="KAH3888366.1"/>
    <property type="molecule type" value="Genomic_DNA"/>
</dbReference>